<keyword evidence="5 8" id="KW-1133">Transmembrane helix</keyword>
<reference evidence="11" key="2">
    <citation type="submission" date="2020-12" db="UniProtKB">
        <authorList>
            <consortium name="WormBaseParasite"/>
        </authorList>
    </citation>
    <scope>IDENTIFICATION</scope>
</reference>
<evidence type="ECO:0000256" key="1">
    <source>
        <dbReference type="ARBA" id="ARBA00004586"/>
    </source>
</evidence>
<dbReference type="CTD" id="36381193"/>
<gene>
    <name evidence="9 11 12" type="ORF">SRAE_2000347800</name>
</gene>
<dbReference type="GO" id="GO:0071816">
    <property type="term" value="P:tail-anchored membrane protein insertion into ER membrane"/>
    <property type="evidence" value="ECO:0007669"/>
    <property type="project" value="InterPro"/>
</dbReference>
<accession>A0A090LKX8</accession>
<dbReference type="PANTHER" id="PTHR42650">
    <property type="entry name" value="TAIL-ANCHORED PROTEIN INSERTION RECEPTOR WRB"/>
    <property type="match status" value="1"/>
</dbReference>
<comment type="subcellular location">
    <subcellularLocation>
        <location evidence="1">Endoplasmic reticulum membrane</location>
    </subcellularLocation>
</comment>
<sequence>MNDNNSELYNGEIYQINKNLDIFSLFNSFLAIVMLRYWSYIYSFLINKLSKLVPMTKDAILLKENNEEIKKLMSERNKYMIKDDFSQYMKLERKILKLESQKKELLEKMNGGGNGNIVINICLLIIRTSLISYLTYYSFSSTIFTVPKYDFPIFYRTLAFPNVFYLTSNYREDVTPISTFVFATVTILSLEYLFSSLKSRSYCKVTSDKKMN</sequence>
<proteinExistence type="inferred from homology"/>
<feature type="transmembrane region" description="Helical" evidence="8">
    <location>
        <begin position="117"/>
        <end position="139"/>
    </location>
</feature>
<evidence type="ECO:0000313" key="12">
    <source>
        <dbReference type="WormBase" id="SRAE_2000347800"/>
    </source>
</evidence>
<dbReference type="EMBL" id="LN609529">
    <property type="protein sequence ID" value="CEF68823.1"/>
    <property type="molecule type" value="Genomic_DNA"/>
</dbReference>
<dbReference type="PANTHER" id="PTHR42650:SF1">
    <property type="entry name" value="GUIDED ENTRY OF TAIL-ANCHORED PROTEINS FACTOR 1"/>
    <property type="match status" value="1"/>
</dbReference>
<protein>
    <submittedName>
        <fullName evidence="9 11">Uncharacterized protein</fullName>
    </submittedName>
</protein>
<feature type="transmembrane region" description="Helical" evidence="8">
    <location>
        <begin position="174"/>
        <end position="194"/>
    </location>
</feature>
<name>A0A090LKX8_STRRB</name>
<evidence type="ECO:0000256" key="3">
    <source>
        <dbReference type="ARBA" id="ARBA00022692"/>
    </source>
</evidence>
<evidence type="ECO:0000313" key="9">
    <source>
        <dbReference type="EMBL" id="CEF68823.1"/>
    </source>
</evidence>
<dbReference type="GO" id="GO:0043529">
    <property type="term" value="C:GET complex"/>
    <property type="evidence" value="ECO:0007669"/>
    <property type="project" value="TreeGrafter"/>
</dbReference>
<organism evidence="9">
    <name type="scientific">Strongyloides ratti</name>
    <name type="common">Parasitic roundworm</name>
    <dbReference type="NCBI Taxonomy" id="34506"/>
    <lineage>
        <taxon>Eukaryota</taxon>
        <taxon>Metazoa</taxon>
        <taxon>Ecdysozoa</taxon>
        <taxon>Nematoda</taxon>
        <taxon>Chromadorea</taxon>
        <taxon>Rhabditida</taxon>
        <taxon>Tylenchina</taxon>
        <taxon>Panagrolaimomorpha</taxon>
        <taxon>Strongyloidoidea</taxon>
        <taxon>Strongyloididae</taxon>
        <taxon>Strongyloides</taxon>
    </lineage>
</organism>
<evidence type="ECO:0000313" key="11">
    <source>
        <dbReference type="WBParaSite" id="SRAE_2000347800.1"/>
    </source>
</evidence>
<dbReference type="Pfam" id="PF04420">
    <property type="entry name" value="CHD5"/>
    <property type="match status" value="1"/>
</dbReference>
<dbReference type="InterPro" id="IPR028945">
    <property type="entry name" value="Get1"/>
</dbReference>
<dbReference type="WBParaSite" id="SRAE_2000347800.1">
    <property type="protein sequence ID" value="SRAE_2000347800.1"/>
    <property type="gene ID" value="WBGene00263700"/>
</dbReference>
<keyword evidence="10" id="KW-1185">Reference proteome</keyword>
<dbReference type="GeneID" id="36381193"/>
<dbReference type="GO" id="GO:0005789">
    <property type="term" value="C:endoplasmic reticulum membrane"/>
    <property type="evidence" value="ECO:0007669"/>
    <property type="project" value="UniProtKB-SubCell"/>
</dbReference>
<keyword evidence="3 8" id="KW-0812">Transmembrane</keyword>
<feature type="coiled-coil region" evidence="7">
    <location>
        <begin position="62"/>
        <end position="108"/>
    </location>
</feature>
<dbReference type="AlphaFoldDB" id="A0A090LKX8"/>
<keyword evidence="6 8" id="KW-0472">Membrane</keyword>
<keyword evidence="7" id="KW-0175">Coiled coil</keyword>
<evidence type="ECO:0000256" key="7">
    <source>
        <dbReference type="SAM" id="Coils"/>
    </source>
</evidence>
<evidence type="ECO:0000256" key="8">
    <source>
        <dbReference type="SAM" id="Phobius"/>
    </source>
</evidence>
<evidence type="ECO:0000256" key="6">
    <source>
        <dbReference type="ARBA" id="ARBA00023136"/>
    </source>
</evidence>
<evidence type="ECO:0000256" key="2">
    <source>
        <dbReference type="ARBA" id="ARBA00010799"/>
    </source>
</evidence>
<dbReference type="WormBase" id="SRAE_2000347800">
    <property type="protein sequence ID" value="SRP08328"/>
    <property type="gene ID" value="WBGene00263700"/>
</dbReference>
<keyword evidence="4" id="KW-0256">Endoplasmic reticulum</keyword>
<reference evidence="9 10" key="1">
    <citation type="submission" date="2014-09" db="EMBL/GenBank/DDBJ databases">
        <authorList>
            <person name="Martin A.A."/>
        </authorList>
    </citation>
    <scope>NUCLEOTIDE SEQUENCE</scope>
    <source>
        <strain evidence="10">ED321</strain>
        <strain evidence="9">ED321 Heterogonic</strain>
    </source>
</reference>
<comment type="similarity">
    <text evidence="2">Belongs to the WRB/GET1 family.</text>
</comment>
<dbReference type="RefSeq" id="XP_024508023.1">
    <property type="nucleotide sequence ID" value="XM_024654675.1"/>
</dbReference>
<evidence type="ECO:0000256" key="4">
    <source>
        <dbReference type="ARBA" id="ARBA00022824"/>
    </source>
</evidence>
<evidence type="ECO:0000256" key="5">
    <source>
        <dbReference type="ARBA" id="ARBA00022989"/>
    </source>
</evidence>
<evidence type="ECO:0000313" key="10">
    <source>
        <dbReference type="Proteomes" id="UP000035682"/>
    </source>
</evidence>
<dbReference type="GO" id="GO:0043495">
    <property type="term" value="F:protein-membrane adaptor activity"/>
    <property type="evidence" value="ECO:0007669"/>
    <property type="project" value="TreeGrafter"/>
</dbReference>
<feature type="transmembrane region" description="Helical" evidence="8">
    <location>
        <begin position="22"/>
        <end position="45"/>
    </location>
</feature>
<dbReference type="Proteomes" id="UP000035682">
    <property type="component" value="Unplaced"/>
</dbReference>